<protein>
    <submittedName>
        <fullName evidence="1">Uncharacterized protein</fullName>
    </submittedName>
</protein>
<reference evidence="1" key="1">
    <citation type="submission" date="2023-07" db="EMBL/GenBank/DDBJ databases">
        <title>draft genome sequence of fig (Ficus carica).</title>
        <authorList>
            <person name="Takahashi T."/>
            <person name="Nishimura K."/>
        </authorList>
    </citation>
    <scope>NUCLEOTIDE SEQUENCE</scope>
</reference>
<evidence type="ECO:0000313" key="2">
    <source>
        <dbReference type="Proteomes" id="UP001187192"/>
    </source>
</evidence>
<dbReference type="PANTHER" id="PTHR27006">
    <property type="entry name" value="PROMASTIGOTE SURFACE ANTIGEN PROTEIN PSA"/>
    <property type="match status" value="1"/>
</dbReference>
<dbReference type="EMBL" id="BTGU01000413">
    <property type="protein sequence ID" value="GMN67173.1"/>
    <property type="molecule type" value="Genomic_DNA"/>
</dbReference>
<accession>A0AA88J7E9</accession>
<comment type="caution">
    <text evidence="1">The sequence shown here is derived from an EMBL/GenBank/DDBJ whole genome shotgun (WGS) entry which is preliminary data.</text>
</comment>
<sequence length="149" mass="16748">MWKWNGVVPLKQEMEQHTAAAGKQTLTAATTIVHFMESSFTDRIKPTIFGKVIDRFPISSGGARPVSDFVGRLFTIKSDVFSFHVLVLEIITGKKSRGFHGDNHGLTHIGHAWMLHNEGNTFGLLDQHSRELVYDLKQVLRCIHIGLLL</sequence>
<evidence type="ECO:0000313" key="1">
    <source>
        <dbReference type="EMBL" id="GMN67173.1"/>
    </source>
</evidence>
<dbReference type="PANTHER" id="PTHR27006:SF605">
    <property type="entry name" value="COLD-RESPONSIVE PROTEIN KINASE 1-LIKE"/>
    <property type="match status" value="1"/>
</dbReference>
<name>A0AA88J7E9_FICCA</name>
<keyword evidence="2" id="KW-1185">Reference proteome</keyword>
<proteinExistence type="predicted"/>
<dbReference type="AlphaFoldDB" id="A0AA88J7E9"/>
<gene>
    <name evidence="1" type="ORF">TIFTF001_036237</name>
</gene>
<dbReference type="Proteomes" id="UP001187192">
    <property type="component" value="Unassembled WGS sequence"/>
</dbReference>
<organism evidence="1 2">
    <name type="scientific">Ficus carica</name>
    <name type="common">Common fig</name>
    <dbReference type="NCBI Taxonomy" id="3494"/>
    <lineage>
        <taxon>Eukaryota</taxon>
        <taxon>Viridiplantae</taxon>
        <taxon>Streptophyta</taxon>
        <taxon>Embryophyta</taxon>
        <taxon>Tracheophyta</taxon>
        <taxon>Spermatophyta</taxon>
        <taxon>Magnoliopsida</taxon>
        <taxon>eudicotyledons</taxon>
        <taxon>Gunneridae</taxon>
        <taxon>Pentapetalae</taxon>
        <taxon>rosids</taxon>
        <taxon>fabids</taxon>
        <taxon>Rosales</taxon>
        <taxon>Moraceae</taxon>
        <taxon>Ficeae</taxon>
        <taxon>Ficus</taxon>
    </lineage>
</organism>